<dbReference type="Gramene" id="rna11997">
    <property type="protein sequence ID" value="RHN75754.1"/>
    <property type="gene ID" value="gene11997"/>
</dbReference>
<feature type="signal peptide" evidence="2">
    <location>
        <begin position="1"/>
        <end position="22"/>
    </location>
</feature>
<reference evidence="4" key="1">
    <citation type="journal article" date="2018" name="Nat. Plants">
        <title>Whole-genome landscape of Medicago truncatula symbiotic genes.</title>
        <authorList>
            <person name="Pecrix Y."/>
            <person name="Gamas P."/>
            <person name="Carrere S."/>
        </authorList>
    </citation>
    <scope>NUCLEOTIDE SEQUENCE</scope>
    <source>
        <tissue evidence="4">Leaves</tissue>
    </source>
</reference>
<dbReference type="Proteomes" id="UP000265566">
    <property type="component" value="Chromosome 2"/>
</dbReference>
<evidence type="ECO:0000259" key="3">
    <source>
        <dbReference type="PROSITE" id="PS50158"/>
    </source>
</evidence>
<dbReference type="AlphaFoldDB" id="A0A396JF79"/>
<dbReference type="Pfam" id="PF00098">
    <property type="entry name" value="zf-CCHC"/>
    <property type="match status" value="1"/>
</dbReference>
<dbReference type="EMBL" id="PSQE01000002">
    <property type="protein sequence ID" value="RHN75754.1"/>
    <property type="molecule type" value="Genomic_DNA"/>
</dbReference>
<protein>
    <submittedName>
        <fullName evidence="4">Putative transcription factor interactor and regulator CCHC(Zn) family</fullName>
    </submittedName>
</protein>
<feature type="chain" id="PRO_5017204828" evidence="2">
    <location>
        <begin position="23"/>
        <end position="150"/>
    </location>
</feature>
<name>A0A396JF79_MEDTR</name>
<proteinExistence type="predicted"/>
<dbReference type="Gene3D" id="4.10.60.10">
    <property type="entry name" value="Zinc finger, CCHC-type"/>
    <property type="match status" value="1"/>
</dbReference>
<dbReference type="InterPro" id="IPR001878">
    <property type="entry name" value="Znf_CCHC"/>
</dbReference>
<keyword evidence="2" id="KW-0732">Signal</keyword>
<dbReference type="SUPFAM" id="SSF57756">
    <property type="entry name" value="Retrovirus zinc finger-like domains"/>
    <property type="match status" value="1"/>
</dbReference>
<dbReference type="SMART" id="SM00343">
    <property type="entry name" value="ZnF_C2HC"/>
    <property type="match status" value="1"/>
</dbReference>
<organism evidence="4">
    <name type="scientific">Medicago truncatula</name>
    <name type="common">Barrel medic</name>
    <name type="synonym">Medicago tribuloides</name>
    <dbReference type="NCBI Taxonomy" id="3880"/>
    <lineage>
        <taxon>Eukaryota</taxon>
        <taxon>Viridiplantae</taxon>
        <taxon>Streptophyta</taxon>
        <taxon>Embryophyta</taxon>
        <taxon>Tracheophyta</taxon>
        <taxon>Spermatophyta</taxon>
        <taxon>Magnoliopsida</taxon>
        <taxon>eudicotyledons</taxon>
        <taxon>Gunneridae</taxon>
        <taxon>Pentapetalae</taxon>
        <taxon>rosids</taxon>
        <taxon>fabids</taxon>
        <taxon>Fabales</taxon>
        <taxon>Fabaceae</taxon>
        <taxon>Papilionoideae</taxon>
        <taxon>50 kb inversion clade</taxon>
        <taxon>NPAAA clade</taxon>
        <taxon>Hologalegina</taxon>
        <taxon>IRL clade</taxon>
        <taxon>Trifolieae</taxon>
        <taxon>Medicago</taxon>
    </lineage>
</organism>
<accession>A0A396JF79</accession>
<evidence type="ECO:0000313" key="4">
    <source>
        <dbReference type="EMBL" id="RHN75754.1"/>
    </source>
</evidence>
<evidence type="ECO:0000256" key="2">
    <source>
        <dbReference type="SAM" id="SignalP"/>
    </source>
</evidence>
<dbReference type="InterPro" id="IPR036875">
    <property type="entry name" value="Znf_CCHC_sf"/>
</dbReference>
<keyword evidence="1" id="KW-0863">Zinc-finger</keyword>
<dbReference type="GO" id="GO:0003676">
    <property type="term" value="F:nucleic acid binding"/>
    <property type="evidence" value="ECO:0007669"/>
    <property type="project" value="InterPro"/>
</dbReference>
<dbReference type="PROSITE" id="PS50158">
    <property type="entry name" value="ZF_CCHC"/>
    <property type="match status" value="1"/>
</dbReference>
<keyword evidence="1" id="KW-0862">Zinc</keyword>
<keyword evidence="1" id="KW-0479">Metal-binding</keyword>
<sequence length="150" mass="17147">MRGRLRAIRVALSLIVPLLIRASREWSMIGDLRRRMLLRRLFVSTVAGKATRVMFVLKRSRNVSGVARRGHIVADCKSKDIVCFNCNEEGHISSQCTQPKRAPTTGRVFALTGTQTEDEDRLIRGMNIGWIESWSKRKGLGVDWMQKYED</sequence>
<feature type="domain" description="CCHC-type" evidence="3">
    <location>
        <begin position="83"/>
        <end position="98"/>
    </location>
</feature>
<comment type="caution">
    <text evidence="4">The sequence shown here is derived from an EMBL/GenBank/DDBJ whole genome shotgun (WGS) entry which is preliminary data.</text>
</comment>
<gene>
    <name evidence="4" type="ORF">MtrunA17_Chr2g0324671</name>
</gene>
<evidence type="ECO:0000256" key="1">
    <source>
        <dbReference type="PROSITE-ProRule" id="PRU00047"/>
    </source>
</evidence>
<dbReference type="GO" id="GO:0008270">
    <property type="term" value="F:zinc ion binding"/>
    <property type="evidence" value="ECO:0007669"/>
    <property type="project" value="UniProtKB-KW"/>
</dbReference>